<keyword evidence="3" id="KW-1185">Reference proteome</keyword>
<dbReference type="PANTHER" id="PTHR12652:SF50">
    <property type="entry name" value="PEROXIN 11"/>
    <property type="match status" value="1"/>
</dbReference>
<sequence length="511" mass="57418">MAYNNSTNGERLLNTSDALLNEDIGALGVFASHINSSRLVTPKRNSRLDSLDSVSKPSTVDEITPPTSDKEGEIQENNQAWKTQNAPSLLSPDHMQHPAMTKHLQNGNGFSHINNNTNTLKPFNLPPISPSPLPMNGGSLRNINGVLNDSSAVTDKQPTATTTSPRVSAFTLLAAILEQLGGKDRLGKVIQYGLRILLIYSKRSSTFLSTVYEVSDASLNKSGGRFSLLVSLLRRPELLLYWFLKQFEKKATGLSSGLSMYRQMLRAGKTPFRLVNLGYKINDTFQVFKKKGVDDGIVYFRKNWVNEKTVTELAQLYYSWFDESLLCFKLKMIDDPKYRGIATRQERLAWLSTILLTLKKNIFKYQANKRKEQHIRINQQVKYRAKALLSNISDQHQQNRSSPRSISNYSPRIQAYPSRMASPSPSMKMALTNSVSLQDTMDAELEALANEQYYVMLDILKGFCDLSFDMVNIFSIQIPEVLHLLFGFGAGSLALTGVVSKTRQELINKQI</sequence>
<proteinExistence type="predicted"/>
<feature type="compositionally biased region" description="Polar residues" evidence="1">
    <location>
        <begin position="103"/>
        <end position="118"/>
    </location>
</feature>
<feature type="region of interest" description="Disordered" evidence="1">
    <location>
        <begin position="43"/>
        <end position="74"/>
    </location>
</feature>
<gene>
    <name evidence="2" type="primary">PEX25</name>
    <name evidence="2" type="ordered locus">PP7435_Chr3-1041</name>
</gene>
<dbReference type="AlphaFoldDB" id="A0A1G4KQK3"/>
<dbReference type="PANTHER" id="PTHR12652">
    <property type="entry name" value="PEROXISOMAL BIOGENESIS FACTOR 11"/>
    <property type="match status" value="1"/>
</dbReference>
<reference evidence="2 3" key="2">
    <citation type="journal article" date="2016" name="FEMS Yeast Res.">
        <title>Curation of the genome annotation of Pichia pastoris (Komagataella phaffii) CBS7435 from gene level to protein function.</title>
        <authorList>
            <person name="Valli M."/>
            <person name="Tatto N.E."/>
            <person name="Peymann A."/>
            <person name="Gruber C."/>
            <person name="Landes N."/>
            <person name="Ekker H."/>
            <person name="Thallinger G.G."/>
            <person name="Mattanovich D."/>
            <person name="Gasser B."/>
            <person name="Graf A.B."/>
        </authorList>
    </citation>
    <scope>GENOME REANNOTATION</scope>
    <source>
        <strain evidence="2 3">ATCC 76273 / CBS 7435 / CECT 11047 / NRRL Y-11430 / Wegner 21-1</strain>
    </source>
</reference>
<name>A0A1G4KQK3_KOMPC</name>
<dbReference type="EMBL" id="FR839630">
    <property type="protein sequence ID" value="SCV12296.1"/>
    <property type="molecule type" value="Genomic_DNA"/>
</dbReference>
<accession>A0A1G4KQK3</accession>
<dbReference type="GO" id="GO:0005778">
    <property type="term" value="C:peroxisomal membrane"/>
    <property type="evidence" value="ECO:0007669"/>
    <property type="project" value="TreeGrafter"/>
</dbReference>
<reference evidence="2 3" key="1">
    <citation type="journal article" date="2011" name="J. Biotechnol.">
        <title>High-quality genome sequence of Pichia pastoris CBS7435.</title>
        <authorList>
            <person name="Kuberl A."/>
            <person name="Schneider J."/>
            <person name="Thallinger G.G."/>
            <person name="Anderl I."/>
            <person name="Wibberg D."/>
            <person name="Hajek T."/>
            <person name="Jaenicke S."/>
            <person name="Brinkrolf K."/>
            <person name="Goesmann A."/>
            <person name="Szczepanowski R."/>
            <person name="Puhler A."/>
            <person name="Schwab H."/>
            <person name="Glieder A."/>
            <person name="Pichler H."/>
        </authorList>
    </citation>
    <scope>NUCLEOTIDE SEQUENCE [LARGE SCALE GENOMIC DNA]</scope>
    <source>
        <strain evidence="3">ATCC 76273 / CBS 7435 / CECT 11047 / NRRL Y-11430 / Wegner 21-1</strain>
    </source>
</reference>
<evidence type="ECO:0000256" key="1">
    <source>
        <dbReference type="SAM" id="MobiDB-lite"/>
    </source>
</evidence>
<evidence type="ECO:0000313" key="2">
    <source>
        <dbReference type="EMBL" id="SCV12296.1"/>
    </source>
</evidence>
<feature type="region of interest" description="Disordered" evidence="1">
    <location>
        <begin position="86"/>
        <end position="118"/>
    </location>
</feature>
<dbReference type="Proteomes" id="UP000006853">
    <property type="component" value="Chromosome 3"/>
</dbReference>
<protein>
    <submittedName>
        <fullName evidence="2">Peroxisome size and maintenance regulator</fullName>
    </submittedName>
</protein>
<organism evidence="2 3">
    <name type="scientific">Komagataella phaffii (strain ATCC 76273 / CBS 7435 / CECT 11047 / NRRL Y-11430 / Wegner 21-1)</name>
    <name type="common">Yeast</name>
    <name type="synonym">Pichia pastoris</name>
    <dbReference type="NCBI Taxonomy" id="981350"/>
    <lineage>
        <taxon>Eukaryota</taxon>
        <taxon>Fungi</taxon>
        <taxon>Dikarya</taxon>
        <taxon>Ascomycota</taxon>
        <taxon>Saccharomycotina</taxon>
        <taxon>Pichiomycetes</taxon>
        <taxon>Pichiales</taxon>
        <taxon>Pichiaceae</taxon>
        <taxon>Komagataella</taxon>
    </lineage>
</organism>
<evidence type="ECO:0000313" key="3">
    <source>
        <dbReference type="Proteomes" id="UP000006853"/>
    </source>
</evidence>
<dbReference type="GO" id="GO:0016559">
    <property type="term" value="P:peroxisome fission"/>
    <property type="evidence" value="ECO:0007669"/>
    <property type="project" value="TreeGrafter"/>
</dbReference>